<organism evidence="2">
    <name type="scientific">freshwater metagenome</name>
    <dbReference type="NCBI Taxonomy" id="449393"/>
    <lineage>
        <taxon>unclassified sequences</taxon>
        <taxon>metagenomes</taxon>
        <taxon>ecological metagenomes</taxon>
    </lineage>
</organism>
<evidence type="ECO:0000259" key="1">
    <source>
        <dbReference type="Pfam" id="PF01370"/>
    </source>
</evidence>
<dbReference type="InterPro" id="IPR036291">
    <property type="entry name" value="NAD(P)-bd_dom_sf"/>
</dbReference>
<name>A0A6J6EFB9_9ZZZZ</name>
<sequence>MIVVSKGQHVVIGLGNVGRSLAQQLVADGADVTVLTRTAPQIRVSGATHVVANLGNLRELWGKVPQASVIYNCANPPYQHWSREWPHLTRAINAFAQSAGAVLATTSNLYGYGPAESPLKETLPLRATFRNGRARLLSWQDTLALHRKGHLRVTEVRGSDYICSGSQSRMGDRVVPRVLSGKNVQLLGKVDTPHSWTFPADVARALIVAANDERGWGRAWHVPSNPPKTQAQVVDEIADAAGVKRVKASTVPRGALRLASLGNPVIRELRDTDYQFAKPFILDSSAMSSTFGLEPSPWDDGLANLVDYYVRLQKKA</sequence>
<protein>
    <submittedName>
        <fullName evidence="2">Unannotated protein</fullName>
    </submittedName>
</protein>
<dbReference type="PANTHER" id="PTHR43245">
    <property type="entry name" value="BIFUNCTIONAL POLYMYXIN RESISTANCE PROTEIN ARNA"/>
    <property type="match status" value="1"/>
</dbReference>
<dbReference type="SUPFAM" id="SSF51735">
    <property type="entry name" value="NAD(P)-binding Rossmann-fold domains"/>
    <property type="match status" value="1"/>
</dbReference>
<dbReference type="InterPro" id="IPR001509">
    <property type="entry name" value="Epimerase_deHydtase"/>
</dbReference>
<feature type="domain" description="NAD-dependent epimerase/dehydratase" evidence="1">
    <location>
        <begin position="13"/>
        <end position="212"/>
    </location>
</feature>
<proteinExistence type="predicted"/>
<dbReference type="AlphaFoldDB" id="A0A6J6EFB9"/>
<accession>A0A6J6EFB9</accession>
<dbReference type="Gene3D" id="3.40.50.720">
    <property type="entry name" value="NAD(P)-binding Rossmann-like Domain"/>
    <property type="match status" value="1"/>
</dbReference>
<evidence type="ECO:0000313" key="2">
    <source>
        <dbReference type="EMBL" id="CAB4573955.1"/>
    </source>
</evidence>
<reference evidence="2" key="1">
    <citation type="submission" date="2020-05" db="EMBL/GenBank/DDBJ databases">
        <authorList>
            <person name="Chiriac C."/>
            <person name="Salcher M."/>
            <person name="Ghai R."/>
            <person name="Kavagutti S V."/>
        </authorList>
    </citation>
    <scope>NUCLEOTIDE SEQUENCE</scope>
</reference>
<dbReference type="Pfam" id="PF01370">
    <property type="entry name" value="Epimerase"/>
    <property type="match status" value="1"/>
</dbReference>
<dbReference type="EMBL" id="CAEZTD010000163">
    <property type="protein sequence ID" value="CAB4573955.1"/>
    <property type="molecule type" value="Genomic_DNA"/>
</dbReference>
<gene>
    <name evidence="2" type="ORF">UFOPK1591_01467</name>
</gene>
<dbReference type="InterPro" id="IPR050177">
    <property type="entry name" value="Lipid_A_modif_metabolic_enz"/>
</dbReference>